<evidence type="ECO:0000259" key="4">
    <source>
        <dbReference type="PROSITE" id="PS50017"/>
    </source>
</evidence>
<dbReference type="PANTHER" id="PTHR24188">
    <property type="entry name" value="ANKYRIN REPEAT PROTEIN"/>
    <property type="match status" value="1"/>
</dbReference>
<feature type="repeat" description="ANK" evidence="3">
    <location>
        <begin position="614"/>
        <end position="640"/>
    </location>
</feature>
<dbReference type="InParanoid" id="A0A1X7T9T0"/>
<organism evidence="5">
    <name type="scientific">Amphimedon queenslandica</name>
    <name type="common">Sponge</name>
    <dbReference type="NCBI Taxonomy" id="400682"/>
    <lineage>
        <taxon>Eukaryota</taxon>
        <taxon>Metazoa</taxon>
        <taxon>Porifera</taxon>
        <taxon>Demospongiae</taxon>
        <taxon>Heteroscleromorpha</taxon>
        <taxon>Haplosclerida</taxon>
        <taxon>Niphatidae</taxon>
        <taxon>Amphimedon</taxon>
    </lineage>
</organism>
<dbReference type="OrthoDB" id="7791519at2759"/>
<dbReference type="SMART" id="SM00248">
    <property type="entry name" value="ANK"/>
    <property type="match status" value="18"/>
</dbReference>
<dbReference type="SUPFAM" id="SSF47986">
    <property type="entry name" value="DEATH domain"/>
    <property type="match status" value="2"/>
</dbReference>
<dbReference type="Gene3D" id="3.40.50.300">
    <property type="entry name" value="P-loop containing nucleotide triphosphate hydrolases"/>
    <property type="match status" value="2"/>
</dbReference>
<feature type="repeat" description="ANK" evidence="3">
    <location>
        <begin position="580"/>
        <end position="602"/>
    </location>
</feature>
<evidence type="ECO:0000313" key="5">
    <source>
        <dbReference type="EnsemblMetazoa" id="Aqu2.1.11291_001"/>
    </source>
</evidence>
<dbReference type="Pfam" id="PF00023">
    <property type="entry name" value="Ank"/>
    <property type="match status" value="2"/>
</dbReference>
<feature type="repeat" description="ANK" evidence="3">
    <location>
        <begin position="1050"/>
        <end position="1075"/>
    </location>
</feature>
<dbReference type="SUPFAM" id="SSF48403">
    <property type="entry name" value="Ankyrin repeat"/>
    <property type="match status" value="2"/>
</dbReference>
<dbReference type="EnsemblMetazoa" id="Aqu2.1.11291_001">
    <property type="protein sequence ID" value="Aqu2.1.11291_001"/>
    <property type="gene ID" value="Aqu2.1.11291"/>
</dbReference>
<keyword evidence="1" id="KW-0677">Repeat</keyword>
<dbReference type="InterPro" id="IPR002110">
    <property type="entry name" value="Ankyrin_rpt"/>
</dbReference>
<proteinExistence type="predicted"/>
<keyword evidence="2 3" id="KW-0040">ANK repeat</keyword>
<dbReference type="InterPro" id="IPR027417">
    <property type="entry name" value="P-loop_NTPase"/>
</dbReference>
<evidence type="ECO:0000256" key="1">
    <source>
        <dbReference type="ARBA" id="ARBA00022737"/>
    </source>
</evidence>
<evidence type="ECO:0000256" key="3">
    <source>
        <dbReference type="PROSITE-ProRule" id="PRU00023"/>
    </source>
</evidence>
<reference evidence="5" key="1">
    <citation type="submission" date="2017-05" db="UniProtKB">
        <authorList>
            <consortium name="EnsemblMetazoa"/>
        </authorList>
    </citation>
    <scope>IDENTIFICATION</scope>
</reference>
<protein>
    <recommendedName>
        <fullName evidence="4">Death domain-containing protein</fullName>
    </recommendedName>
</protein>
<dbReference type="CDD" id="cd00882">
    <property type="entry name" value="Ras_like_GTPase"/>
    <property type="match status" value="2"/>
</dbReference>
<feature type="repeat" description="ANK" evidence="3">
    <location>
        <begin position="884"/>
        <end position="906"/>
    </location>
</feature>
<dbReference type="GO" id="GO:0007165">
    <property type="term" value="P:signal transduction"/>
    <property type="evidence" value="ECO:0007669"/>
    <property type="project" value="InterPro"/>
</dbReference>
<dbReference type="PROSITE" id="PS50017">
    <property type="entry name" value="DEATH_DOMAIN"/>
    <property type="match status" value="1"/>
</dbReference>
<dbReference type="InterPro" id="IPR036770">
    <property type="entry name" value="Ankyrin_rpt-contain_sf"/>
</dbReference>
<dbReference type="Pfam" id="PF13857">
    <property type="entry name" value="Ank_5"/>
    <property type="match status" value="1"/>
</dbReference>
<dbReference type="PROSITE" id="PS50297">
    <property type="entry name" value="ANK_REP_REGION"/>
    <property type="match status" value="6"/>
</dbReference>
<feature type="repeat" description="ANK" evidence="3">
    <location>
        <begin position="918"/>
        <end position="941"/>
    </location>
</feature>
<dbReference type="PANTHER" id="PTHR24188:SF29">
    <property type="entry name" value="GH09064P"/>
    <property type="match status" value="1"/>
</dbReference>
<name>A0A1X7T9T0_AMPQE</name>
<dbReference type="InterPro" id="IPR011029">
    <property type="entry name" value="DEATH-like_dom_sf"/>
</dbReference>
<evidence type="ECO:0000256" key="2">
    <source>
        <dbReference type="ARBA" id="ARBA00023043"/>
    </source>
</evidence>
<accession>A0A1X7T9T0</accession>
<dbReference type="InterPro" id="IPR000488">
    <property type="entry name" value="Death_dom"/>
</dbReference>
<dbReference type="Pfam" id="PF12796">
    <property type="entry name" value="Ank_2"/>
    <property type="match status" value="4"/>
</dbReference>
<dbReference type="Gene3D" id="1.25.40.20">
    <property type="entry name" value="Ankyrin repeat-containing domain"/>
    <property type="match status" value="6"/>
</dbReference>
<sequence>MALPQKDNQLMRRCTFWKNGLYWSNSHGVGSLVEIVDESQCVLVMISFKEHLMMSVGRDVIGEIMSVYKESCPSLEVKELVIDPKELAYPVNTPRERRVYSVKDILSAIDKEDDCLVHDNGTSTRLKEILPDESLSDINNLSLLRGRDIKEVIQVTEKFNTTLAAVKLHLDLVTIIEELTILNQMDCTKWFQFGLHLGLYDPRLKAIETDYRGKTVECFRECMSAWLRGEDKVREKGGPSWSSLATALDTIEEKSIASYINNKYWLCSNMHMMSLEDKCWAALDYKDHKEAVRLLPLVKEPNKIKRNYSIWDDVSLLHLSSRNGWLDVTKDLITKYHCDPHERDSNGQTCLHWAAEGNHVDVMRYLIDECHCDPMATDQYGYTVLHKAAMTGSLEVMKCLINDYQCNPKATNNWGKTVLHHAAGQRFLPGHIDIVKYLINECHCDPMATTENGETVLHCAAEHIDIVKYLINECHCDPMATTENGETVLHRAAEHIDIVKYLINECHCDPMATTDWGETVLHSAAGHIDIVKYLINECHCDPMATTEDGVTVLHSAAGHIDIVKYLINECHCDPMATTKNGKTVLHAAAIRNSPDVIKYLINEWNHDPMTVDRRGWTPLHFAAATSGYAPAAVEYLLSTGKCNPLAKDNEGSTPFKLAKEGTKANILSVFKKFANDIKLSHPIDSYVNVLLVGNPGAGKSTLSHVINGTATGPFVLGSFRNVGGVVPCTAGIIPYKLRHRTMGNIILHDFAGHSEYYSSHSAVIENLLQGSGGVFLIVVNILEKEGVKQLHQWLTVVRNEAHKALNQCHMSLEDKCWAAFDYKDHKEAVRLLPLVKEPNKIKRKYDMIWDNTSLLHLSSRYGWLDVTKDLITKYHCDPHERDSDGQTCLHWAAEGNHVDVMRYLIDECHCDPVATDKFGYTVLHKAAKKGSLEVTKYLINNYQCNPKATNNWGETVLHRAAGHIDTVKYLINECHCDPMATNNLGQTVLHSAAGQIDIVKYLINECHCDPMATTKNGETVLHAAANMNSPDAIKYLINEWNHDPMTVDRRGWTPLHFAAETWYAPAAVEYLLSTGKCDPLAKDNEGSTPFKLAKEGKRANALSVFNKFANDIKLSHPIDSYVNVLLVGNPGAGKSTLSHVINGTATGPFVLGSFRYVGGVVPCTAGIIPYKLRHRTLGNIILHDFAGHSEYYSSHSAVIENLLQGSGGVFLIVVNILEKEPVKQLHQWLTVIRNEAHKALNQCHVIVIVSHVDKMSTVERRKKEEIQDIIVRESCDTVFLDCRKLGGSGVDSFFDKLSSACGSIRSTSGRNLSLYCHMMYGLLEERKANLLTLSDVMSTGKDNDGYFIPDKTEDVLDVLHSLHSTGLISVLKSEDKVWVVVNKGILLTEVDGILFAPETFKEHVDIASNTGIVSVSCLNRLFPKYDPDMLIRFQKSLELCEEISPSFLRMTNLHQLAVEEEEEAGIERRERLLYFPCLLSTDRPDEMTSQVYQFGWCLQCTSKHHFFPPRYFHVLSLRLAYKMALPQENDKLNRYCKFWRNGLHWFDENGVRALVEIVDESQCVLVMMSCEKGYSDNMVSLRRDVIGEVMSVYKESCPSLEVKELLIDPEELAYPVNTPRERTTYGIYNVLLAINKRKPFLVSNKGQTKLKEILPDESLSDISNLSLLGGRDIKEVIEITEEFNKPLAPIKLDIKELDIFIEELTILNQLDCTKWYQFGLHLGLYDPTLNAIKKDHGECKPCLIQCMSAWLRGEDKVREKGGPSWSSIATALDTIEEKSIASYIRDKYCPSK</sequence>
<dbReference type="Gene3D" id="1.10.533.10">
    <property type="entry name" value="Death Domain, Fas"/>
    <property type="match status" value="2"/>
</dbReference>
<dbReference type="PROSITE" id="PS50088">
    <property type="entry name" value="ANK_REPEAT"/>
    <property type="match status" value="6"/>
</dbReference>
<feature type="domain" description="Death" evidence="4">
    <location>
        <begin position="189"/>
        <end position="264"/>
    </location>
</feature>
<dbReference type="CDD" id="cd01670">
    <property type="entry name" value="Death"/>
    <property type="match status" value="1"/>
</dbReference>
<dbReference type="SUPFAM" id="SSF52540">
    <property type="entry name" value="P-loop containing nucleoside triphosphate hydrolases"/>
    <property type="match status" value="2"/>
</dbReference>
<feature type="repeat" description="ANK" evidence="3">
    <location>
        <begin position="346"/>
        <end position="368"/>
    </location>
</feature>
<dbReference type="eggNOG" id="KOG4177">
    <property type="taxonomic scope" value="Eukaryota"/>
</dbReference>